<dbReference type="InterPro" id="IPR050681">
    <property type="entry name" value="CDF/SLC30A"/>
</dbReference>
<dbReference type="EMBL" id="VFJC01000011">
    <property type="protein sequence ID" value="KAB5562185.1"/>
    <property type="molecule type" value="Genomic_DNA"/>
</dbReference>
<gene>
    <name evidence="4" type="ORF">PHYPO_G00015070</name>
</gene>
<keyword evidence="5" id="KW-1185">Reference proteome</keyword>
<keyword evidence="2" id="KW-0406">Ion transport</keyword>
<protein>
    <recommendedName>
        <fullName evidence="3">Cation efflux protein cytoplasmic domain-containing protein</fullName>
    </recommendedName>
</protein>
<proteinExistence type="inferred from homology"/>
<sequence length="95" mass="10884">MEGIPPGIDYDSVKDTLLSVRGVKDTHSLHIWALTMSQHQMSVHALIDEQTDPHTALKDMTKLLQTEFSFHNITIQIKEYSDEMAYCNECQDTMD</sequence>
<comment type="caution">
    <text evidence="4">The sequence shown here is derived from an EMBL/GenBank/DDBJ whole genome shotgun (WGS) entry which is preliminary data.</text>
</comment>
<dbReference type="GO" id="GO:0010043">
    <property type="term" value="P:response to zinc ion"/>
    <property type="evidence" value="ECO:0007669"/>
    <property type="project" value="TreeGrafter"/>
</dbReference>
<dbReference type="SUPFAM" id="SSF160240">
    <property type="entry name" value="Cation efflux protein cytoplasmic domain-like"/>
    <property type="match status" value="1"/>
</dbReference>
<dbReference type="PANTHER" id="PTHR11562">
    <property type="entry name" value="CATION EFFLUX PROTEIN/ ZINC TRANSPORTER"/>
    <property type="match status" value="1"/>
</dbReference>
<evidence type="ECO:0000256" key="2">
    <source>
        <dbReference type="ARBA" id="ARBA00022906"/>
    </source>
</evidence>
<dbReference type="Proteomes" id="UP000327468">
    <property type="component" value="Chromosome 10"/>
</dbReference>
<dbReference type="Pfam" id="PF16916">
    <property type="entry name" value="ZT_dimer"/>
    <property type="match status" value="1"/>
</dbReference>
<dbReference type="AlphaFoldDB" id="A0A5N5N3T8"/>
<dbReference type="InterPro" id="IPR036837">
    <property type="entry name" value="Cation_efflux_CTD_sf"/>
</dbReference>
<dbReference type="GO" id="GO:0005886">
    <property type="term" value="C:plasma membrane"/>
    <property type="evidence" value="ECO:0007669"/>
    <property type="project" value="TreeGrafter"/>
</dbReference>
<keyword evidence="2" id="KW-0813">Transport</keyword>
<evidence type="ECO:0000313" key="5">
    <source>
        <dbReference type="Proteomes" id="UP000327468"/>
    </source>
</evidence>
<evidence type="ECO:0000313" key="4">
    <source>
        <dbReference type="EMBL" id="KAB5562185.1"/>
    </source>
</evidence>
<organism evidence="4 5">
    <name type="scientific">Pangasianodon hypophthalmus</name>
    <name type="common">Striped catfish</name>
    <name type="synonym">Helicophagus hypophthalmus</name>
    <dbReference type="NCBI Taxonomy" id="310915"/>
    <lineage>
        <taxon>Eukaryota</taxon>
        <taxon>Metazoa</taxon>
        <taxon>Chordata</taxon>
        <taxon>Craniata</taxon>
        <taxon>Vertebrata</taxon>
        <taxon>Euteleostomi</taxon>
        <taxon>Actinopterygii</taxon>
        <taxon>Neopterygii</taxon>
        <taxon>Teleostei</taxon>
        <taxon>Ostariophysi</taxon>
        <taxon>Siluriformes</taxon>
        <taxon>Pangasiidae</taxon>
        <taxon>Pangasianodon</taxon>
    </lineage>
</organism>
<keyword evidence="2" id="KW-0864">Zinc transport</keyword>
<accession>A0A5N5N3T8</accession>
<reference evidence="4 5" key="1">
    <citation type="submission" date="2019-06" db="EMBL/GenBank/DDBJ databases">
        <title>A chromosome-scale genome assembly of the striped catfish, Pangasianodon hypophthalmus.</title>
        <authorList>
            <person name="Wen M."/>
            <person name="Zahm M."/>
            <person name="Roques C."/>
            <person name="Cabau C."/>
            <person name="Klopp C."/>
            <person name="Donnadieu C."/>
            <person name="Jouanno E."/>
            <person name="Avarre J.-C."/>
            <person name="Campet M."/>
            <person name="Ha T.T.T."/>
            <person name="Dugue R."/>
            <person name="Lampietro C."/>
            <person name="Louis A."/>
            <person name="Herpin A."/>
            <person name="Echchiki A."/>
            <person name="Berthelot C."/>
            <person name="Parey E."/>
            <person name="Roest-Crollius H."/>
            <person name="Braasch I."/>
            <person name="Postlethwait J."/>
            <person name="Bobe J."/>
            <person name="Montfort J."/>
            <person name="Bouchez O."/>
            <person name="Begum T."/>
            <person name="Schartl M."/>
            <person name="Guiguen Y."/>
        </authorList>
    </citation>
    <scope>NUCLEOTIDE SEQUENCE [LARGE SCALE GENOMIC DNA]</scope>
    <source>
        <strain evidence="4 5">Indonesia</strain>
        <tissue evidence="4">Blood</tissue>
    </source>
</reference>
<feature type="domain" description="Cation efflux protein cytoplasmic" evidence="3">
    <location>
        <begin position="5"/>
        <end position="79"/>
    </location>
</feature>
<dbReference type="PANTHER" id="PTHR11562:SF17">
    <property type="entry name" value="RE54080P-RELATED"/>
    <property type="match status" value="1"/>
</dbReference>
<keyword evidence="2" id="KW-0862">Zinc</keyword>
<dbReference type="GO" id="GO:0005385">
    <property type="term" value="F:zinc ion transmembrane transporter activity"/>
    <property type="evidence" value="ECO:0007669"/>
    <property type="project" value="TreeGrafter"/>
</dbReference>
<name>A0A5N5N3T8_PANHP</name>
<comment type="similarity">
    <text evidence="1">Belongs to the cation diffusion facilitator (CDF) transporter (TC 2.A.4) family. SLC30A subfamily.</text>
</comment>
<dbReference type="InterPro" id="IPR027470">
    <property type="entry name" value="Cation_efflux_CTD"/>
</dbReference>
<evidence type="ECO:0000256" key="1">
    <source>
        <dbReference type="ARBA" id="ARBA00008873"/>
    </source>
</evidence>
<evidence type="ECO:0000259" key="3">
    <source>
        <dbReference type="Pfam" id="PF16916"/>
    </source>
</evidence>